<reference evidence="3" key="1">
    <citation type="submission" date="2016-10" db="EMBL/GenBank/DDBJ databases">
        <authorList>
            <person name="Varghese N."/>
            <person name="Submissions S."/>
        </authorList>
    </citation>
    <scope>NUCLEOTIDE SEQUENCE [LARGE SCALE GENOMIC DNA]</scope>
    <source>
        <strain evidence="3">DSM 23095</strain>
    </source>
</reference>
<dbReference type="RefSeq" id="WP_087939354.1">
    <property type="nucleotide sequence ID" value="NZ_FNAC01000016.1"/>
</dbReference>
<protein>
    <recommendedName>
        <fullName evidence="1">DEAD/DEAH-box helicase domain-containing protein</fullName>
    </recommendedName>
</protein>
<organism evidence="2 3">
    <name type="scientific">Algoriphagus faecimaris</name>
    <dbReference type="NCBI Taxonomy" id="686796"/>
    <lineage>
        <taxon>Bacteria</taxon>
        <taxon>Pseudomonadati</taxon>
        <taxon>Bacteroidota</taxon>
        <taxon>Cytophagia</taxon>
        <taxon>Cytophagales</taxon>
        <taxon>Cyclobacteriaceae</taxon>
        <taxon>Algoriphagus</taxon>
    </lineage>
</organism>
<dbReference type="OrthoDB" id="1000127at2"/>
<dbReference type="STRING" id="686796.SAMN04488104_101622"/>
<sequence length="689" mass="79479">MSVIKIELTQGQTLSDYKDDHFDFKKNGLPTGIIDKKYTGIGATHCEIVSKRNSIIVSPTRSLARSKYEEWVKKEKEKGISCFYLGGGFGKIKDEEITKFNSGNGFKKVFSVADSFPKIVKALGDSVYKDYAIIIDEIDSFQQDTSYRTSLESVVDYFWNFSNKTVVTATLIEFSDPRFKPKKDFPLFEVHLDDYVKKPLNVFLVENQVLATANYINQLYIQDNNKKIFIALNSVSHINRVIKTLLEDERYQLEDFGVLCSVSSREKLMKGLSWEKIENGKLSKQITFATSAYFVGVDIKEQVHLIVCNADDMRYSILFPEKILQIIGRIRVKPHSLSLISFRKLANPWIKSQFPFINKKQFLEKFGDIKNDLEIQARALAGLKNKNLKESIVNGLLETEVEGIKGLLRLDSASQVVVSDFSVDYLLYDSKRAREYENGIKSLLDYLSQYFEIKKGEIFTSQFEELSKLNAKDQVEAFLSSYDSRILRTSGFFDGANYSLLALYEAEANLKDRATASLLLQSIYFSYLDGNDWKNSLREYNEKAIQIIKFGRILLFYKLRNSKFFDEKIKSLFKIGDSIEVSAFKDKFNQLFINKRKNSEDHINDFINQDLIISNQLFPEFLNHIFEVELIRVTRKKKTKYKIISFDSPKFKTKVSRNSFRDKLDEKLGVDDKKVLLSVSDKLLKSLVS</sequence>
<gene>
    <name evidence="2" type="ORF">SAMN04488104_101622</name>
</gene>
<evidence type="ECO:0000259" key="1">
    <source>
        <dbReference type="Pfam" id="PF00270"/>
    </source>
</evidence>
<proteinExistence type="predicted"/>
<accession>A0A1G6SBV2</accession>
<dbReference type="Pfam" id="PF00270">
    <property type="entry name" value="DEAD"/>
    <property type="match status" value="1"/>
</dbReference>
<dbReference type="InterPro" id="IPR011545">
    <property type="entry name" value="DEAD/DEAH_box_helicase_dom"/>
</dbReference>
<dbReference type="AlphaFoldDB" id="A0A1G6SBV2"/>
<feature type="domain" description="DEAD/DEAH-box helicase" evidence="1">
    <location>
        <begin position="51"/>
        <end position="172"/>
    </location>
</feature>
<dbReference type="InterPro" id="IPR027417">
    <property type="entry name" value="P-loop_NTPase"/>
</dbReference>
<dbReference type="GO" id="GO:0003676">
    <property type="term" value="F:nucleic acid binding"/>
    <property type="evidence" value="ECO:0007669"/>
    <property type="project" value="InterPro"/>
</dbReference>
<dbReference type="SUPFAM" id="SSF52540">
    <property type="entry name" value="P-loop containing nucleoside triphosphate hydrolases"/>
    <property type="match status" value="1"/>
</dbReference>
<dbReference type="EMBL" id="FNAC01000016">
    <property type="protein sequence ID" value="SDD13686.1"/>
    <property type="molecule type" value="Genomic_DNA"/>
</dbReference>
<name>A0A1G6SBV2_9BACT</name>
<dbReference type="GO" id="GO:0005524">
    <property type="term" value="F:ATP binding"/>
    <property type="evidence" value="ECO:0007669"/>
    <property type="project" value="InterPro"/>
</dbReference>
<dbReference type="Proteomes" id="UP000199060">
    <property type="component" value="Unassembled WGS sequence"/>
</dbReference>
<evidence type="ECO:0000313" key="3">
    <source>
        <dbReference type="Proteomes" id="UP000199060"/>
    </source>
</evidence>
<evidence type="ECO:0000313" key="2">
    <source>
        <dbReference type="EMBL" id="SDD13686.1"/>
    </source>
</evidence>
<keyword evidence="3" id="KW-1185">Reference proteome</keyword>